<organism evidence="3 4">
    <name type="scientific">Linderina pennispora</name>
    <dbReference type="NCBI Taxonomy" id="61395"/>
    <lineage>
        <taxon>Eukaryota</taxon>
        <taxon>Fungi</taxon>
        <taxon>Fungi incertae sedis</taxon>
        <taxon>Zoopagomycota</taxon>
        <taxon>Kickxellomycotina</taxon>
        <taxon>Kickxellomycetes</taxon>
        <taxon>Kickxellales</taxon>
        <taxon>Kickxellaceae</taxon>
        <taxon>Linderina</taxon>
    </lineage>
</organism>
<dbReference type="InterPro" id="IPR002083">
    <property type="entry name" value="MATH/TRAF_dom"/>
</dbReference>
<dbReference type="GO" id="GO:0016579">
    <property type="term" value="P:protein deubiquitination"/>
    <property type="evidence" value="ECO:0007669"/>
    <property type="project" value="InterPro"/>
</dbReference>
<dbReference type="Proteomes" id="UP000193922">
    <property type="component" value="Unassembled WGS sequence"/>
</dbReference>
<dbReference type="GeneID" id="63804964"/>
<accession>A0A1Y1W1P2</accession>
<dbReference type="Pfam" id="PF00443">
    <property type="entry name" value="UCH"/>
    <property type="match status" value="1"/>
</dbReference>
<dbReference type="GO" id="GO:0004843">
    <property type="term" value="F:cysteine-type deubiquitinase activity"/>
    <property type="evidence" value="ECO:0007669"/>
    <property type="project" value="InterPro"/>
</dbReference>
<dbReference type="InterPro" id="IPR008974">
    <property type="entry name" value="TRAF-like"/>
</dbReference>
<proteinExistence type="predicted"/>
<evidence type="ECO:0000313" key="4">
    <source>
        <dbReference type="Proteomes" id="UP000193922"/>
    </source>
</evidence>
<dbReference type="InterPro" id="IPR001394">
    <property type="entry name" value="Peptidase_C19_UCH"/>
</dbReference>
<dbReference type="STRING" id="61395.A0A1Y1W1P2"/>
<dbReference type="Gene3D" id="2.60.210.10">
    <property type="entry name" value="Apoptosis, Tumor Necrosis Factor Receptor Associated Protein 2, Chain A"/>
    <property type="match status" value="1"/>
</dbReference>
<feature type="domain" description="MATH" evidence="1">
    <location>
        <begin position="42"/>
        <end position="177"/>
    </location>
</feature>
<feature type="domain" description="USP" evidence="2">
    <location>
        <begin position="203"/>
        <end position="535"/>
    </location>
</feature>
<dbReference type="EMBL" id="MCFD01000013">
    <property type="protein sequence ID" value="ORX67034.1"/>
    <property type="molecule type" value="Genomic_DNA"/>
</dbReference>
<keyword evidence="4" id="KW-1185">Reference proteome</keyword>
<dbReference type="PROSITE" id="PS50144">
    <property type="entry name" value="MATH"/>
    <property type="match status" value="1"/>
</dbReference>
<dbReference type="InterPro" id="IPR028889">
    <property type="entry name" value="USP"/>
</dbReference>
<dbReference type="PANTHER" id="PTHR24006">
    <property type="entry name" value="UBIQUITIN CARBOXYL-TERMINAL HYDROLASE"/>
    <property type="match status" value="1"/>
</dbReference>
<dbReference type="InterPro" id="IPR038765">
    <property type="entry name" value="Papain-like_cys_pep_sf"/>
</dbReference>
<dbReference type="SUPFAM" id="SSF49599">
    <property type="entry name" value="TRAF domain-like"/>
    <property type="match status" value="1"/>
</dbReference>
<dbReference type="AlphaFoldDB" id="A0A1Y1W1P2"/>
<dbReference type="OrthoDB" id="1431934at2759"/>
<gene>
    <name evidence="3" type="ORF">DL89DRAFT_269479</name>
</gene>
<dbReference type="Gene3D" id="3.90.70.10">
    <property type="entry name" value="Cysteine proteinases"/>
    <property type="match status" value="1"/>
</dbReference>
<sequence length="560" mass="63779">MPLGFVEPPPYVPQSHNDLSAEDAAYIDKVLVLPPDIAELDRGVFHWDIDDWEKMDAKSRIDNSGFDRVFEVAGMKWQLWIYPQGLSEKDFISFRVRSLTAREKPQDWQVCAYTLLVVANQHDSASYTRSSCRCRISNSSPDTDYKTFLTRNELEKRQKCKDRPLLENNRFRIIFYVRIADDPTGVLWHDYRGYNSLKQTGYIGLATLDTCRYLNPLLEVLLHIKPLRDAVSKVGRAEFDTQHMLALALSEIFTNILSGMPPISAIKVLNTLEALDIKPPANTELDSFTGQILQNITSSLRTIVPESNIDSLIGGKIRKTSQRLQTSKSSSSIFRHFRGPDMVVTESALNPINLNIMGFSNVKQSLRDFVSHRVVSRTNHQLFKSSKENDWTERIEIVELPSVLFMCLKRFDQASASSSPTKLDTEFAYDESLDMAEFAPEIGGSNVPTRYTLYGACVHHGAASQGYHFCILRPTVDDKWFAFDDDIIIPLLRRHAFDDYKAVDYACSFGVAARQRKMYEAKRFSNAYMLIYVRDSELKHILGQDDNTTRSAQSGSMPKN</sequence>
<comment type="caution">
    <text evidence="3">The sequence shown here is derived from an EMBL/GenBank/DDBJ whole genome shotgun (WGS) entry which is preliminary data.</text>
</comment>
<evidence type="ECO:0000259" key="1">
    <source>
        <dbReference type="PROSITE" id="PS50144"/>
    </source>
</evidence>
<dbReference type="RefSeq" id="XP_040740956.1">
    <property type="nucleotide sequence ID" value="XM_040888316.1"/>
</dbReference>
<dbReference type="InterPro" id="IPR050164">
    <property type="entry name" value="Peptidase_C19"/>
</dbReference>
<evidence type="ECO:0000259" key="2">
    <source>
        <dbReference type="PROSITE" id="PS50235"/>
    </source>
</evidence>
<protein>
    <submittedName>
        <fullName evidence="3">Cysteine proteinase</fullName>
    </submittedName>
</protein>
<reference evidence="3 4" key="1">
    <citation type="submission" date="2016-07" db="EMBL/GenBank/DDBJ databases">
        <title>Pervasive Adenine N6-methylation of Active Genes in Fungi.</title>
        <authorList>
            <consortium name="DOE Joint Genome Institute"/>
            <person name="Mondo S.J."/>
            <person name="Dannebaum R.O."/>
            <person name="Kuo R.C."/>
            <person name="Labutti K."/>
            <person name="Haridas S."/>
            <person name="Kuo A."/>
            <person name="Salamov A."/>
            <person name="Ahrendt S.R."/>
            <person name="Lipzen A."/>
            <person name="Sullivan W."/>
            <person name="Andreopoulos W.B."/>
            <person name="Clum A."/>
            <person name="Lindquist E."/>
            <person name="Daum C."/>
            <person name="Ramamoorthy G.K."/>
            <person name="Gryganskyi A."/>
            <person name="Culley D."/>
            <person name="Magnuson J.K."/>
            <person name="James T.Y."/>
            <person name="O'Malley M.A."/>
            <person name="Stajich J.E."/>
            <person name="Spatafora J.W."/>
            <person name="Visel A."/>
            <person name="Grigoriev I.V."/>
        </authorList>
    </citation>
    <scope>NUCLEOTIDE SEQUENCE [LARGE SCALE GENOMIC DNA]</scope>
    <source>
        <strain evidence="3 4">ATCC 12442</strain>
    </source>
</reference>
<dbReference type="PROSITE" id="PS50235">
    <property type="entry name" value="USP_3"/>
    <property type="match status" value="1"/>
</dbReference>
<dbReference type="SUPFAM" id="SSF54001">
    <property type="entry name" value="Cysteine proteinases"/>
    <property type="match status" value="1"/>
</dbReference>
<name>A0A1Y1W1P2_9FUNG</name>
<evidence type="ECO:0000313" key="3">
    <source>
        <dbReference type="EMBL" id="ORX67034.1"/>
    </source>
</evidence>
<dbReference type="Pfam" id="PF22486">
    <property type="entry name" value="MATH_2"/>
    <property type="match status" value="1"/>
</dbReference>